<feature type="compositionally biased region" description="Polar residues" evidence="9">
    <location>
        <begin position="822"/>
        <end position="831"/>
    </location>
</feature>
<gene>
    <name evidence="13" type="ORF">ONB1V03_LOCUS12297</name>
</gene>
<feature type="domain" description="CXXC-type" evidence="11">
    <location>
        <begin position="635"/>
        <end position="681"/>
    </location>
</feature>
<dbReference type="PROSITE" id="PS50016">
    <property type="entry name" value="ZF_PHD_2"/>
    <property type="match status" value="1"/>
</dbReference>
<feature type="region of interest" description="Disordered" evidence="9">
    <location>
        <begin position="938"/>
        <end position="1010"/>
    </location>
</feature>
<feature type="region of interest" description="Disordered" evidence="9">
    <location>
        <begin position="1023"/>
        <end position="1056"/>
    </location>
</feature>
<proteinExistence type="predicted"/>
<feature type="compositionally biased region" description="Polar residues" evidence="9">
    <location>
        <begin position="1037"/>
        <end position="1056"/>
    </location>
</feature>
<evidence type="ECO:0000313" key="14">
    <source>
        <dbReference type="Proteomes" id="UP000728032"/>
    </source>
</evidence>
<evidence type="ECO:0000256" key="3">
    <source>
        <dbReference type="ARBA" id="ARBA00022833"/>
    </source>
</evidence>
<feature type="region of interest" description="Disordered" evidence="9">
    <location>
        <begin position="243"/>
        <end position="278"/>
    </location>
</feature>
<dbReference type="AlphaFoldDB" id="A0A7R9QT00"/>
<protein>
    <submittedName>
        <fullName evidence="13">Uncharacterized protein</fullName>
    </submittedName>
</protein>
<feature type="compositionally biased region" description="Polar residues" evidence="9">
    <location>
        <begin position="945"/>
        <end position="954"/>
    </location>
</feature>
<keyword evidence="2 8" id="KW-0863">Zinc-finger</keyword>
<dbReference type="CDD" id="cd15555">
    <property type="entry name" value="PHD_KDM2A_2B"/>
    <property type="match status" value="1"/>
</dbReference>
<keyword evidence="6" id="KW-0805">Transcription regulation</keyword>
<feature type="compositionally biased region" description="Low complexity" evidence="9">
    <location>
        <begin position="961"/>
        <end position="1010"/>
    </location>
</feature>
<feature type="region of interest" description="Disordered" evidence="9">
    <location>
        <begin position="765"/>
        <end position="863"/>
    </location>
</feature>
<dbReference type="Pfam" id="PF02008">
    <property type="entry name" value="zf-CXXC"/>
    <property type="match status" value="1"/>
</dbReference>
<dbReference type="InterPro" id="IPR036047">
    <property type="entry name" value="F-box-like_dom_sf"/>
</dbReference>
<dbReference type="InterPro" id="IPR019787">
    <property type="entry name" value="Znf_PHD-finger"/>
</dbReference>
<keyword evidence="5" id="KW-0408">Iron</keyword>
<dbReference type="InterPro" id="IPR013083">
    <property type="entry name" value="Znf_RING/FYVE/PHD"/>
</dbReference>
<keyword evidence="14" id="KW-1185">Reference proteome</keyword>
<dbReference type="SUPFAM" id="SSF81383">
    <property type="entry name" value="F-box domain"/>
    <property type="match status" value="1"/>
</dbReference>
<evidence type="ECO:0000259" key="10">
    <source>
        <dbReference type="PROSITE" id="PS50016"/>
    </source>
</evidence>
<evidence type="ECO:0000256" key="5">
    <source>
        <dbReference type="ARBA" id="ARBA00023004"/>
    </source>
</evidence>
<keyword evidence="4" id="KW-0560">Oxidoreductase</keyword>
<dbReference type="InterPro" id="IPR002857">
    <property type="entry name" value="Znf_CXXC"/>
</dbReference>
<dbReference type="GO" id="GO:0008270">
    <property type="term" value="F:zinc ion binding"/>
    <property type="evidence" value="ECO:0007669"/>
    <property type="project" value="UniProtKB-KW"/>
</dbReference>
<feature type="compositionally biased region" description="Basic and acidic residues" evidence="9">
    <location>
        <begin position="243"/>
        <end position="252"/>
    </location>
</feature>
<dbReference type="InterPro" id="IPR001810">
    <property type="entry name" value="F-box_dom"/>
</dbReference>
<dbReference type="CDD" id="cd21743">
    <property type="entry name" value="CTD_KDM2A_2B-like"/>
    <property type="match status" value="1"/>
</dbReference>
<dbReference type="PROSITE" id="PS51058">
    <property type="entry name" value="ZF_CXXC"/>
    <property type="match status" value="1"/>
</dbReference>
<feature type="compositionally biased region" description="Basic and acidic residues" evidence="9">
    <location>
        <begin position="796"/>
        <end position="805"/>
    </location>
</feature>
<dbReference type="EMBL" id="OC924655">
    <property type="protein sequence ID" value="CAD7655654.1"/>
    <property type="molecule type" value="Genomic_DNA"/>
</dbReference>
<dbReference type="SMART" id="SM00558">
    <property type="entry name" value="JmjC"/>
    <property type="match status" value="1"/>
</dbReference>
<feature type="region of interest" description="Disordered" evidence="9">
    <location>
        <begin position="1082"/>
        <end position="1112"/>
    </location>
</feature>
<dbReference type="InterPro" id="IPR050690">
    <property type="entry name" value="JHDM1_Histone_Demethylase"/>
</dbReference>
<dbReference type="GO" id="GO:0003677">
    <property type="term" value="F:DNA binding"/>
    <property type="evidence" value="ECO:0007669"/>
    <property type="project" value="InterPro"/>
</dbReference>
<accession>A0A7R9QT00</accession>
<evidence type="ECO:0000256" key="2">
    <source>
        <dbReference type="ARBA" id="ARBA00022771"/>
    </source>
</evidence>
<evidence type="ECO:0000256" key="4">
    <source>
        <dbReference type="ARBA" id="ARBA00023002"/>
    </source>
</evidence>
<dbReference type="GO" id="GO:0016491">
    <property type="term" value="F:oxidoreductase activity"/>
    <property type="evidence" value="ECO:0007669"/>
    <property type="project" value="UniProtKB-KW"/>
</dbReference>
<dbReference type="Pfam" id="PF02373">
    <property type="entry name" value="JmjC"/>
    <property type="match status" value="1"/>
</dbReference>
<dbReference type="Gene3D" id="3.30.40.10">
    <property type="entry name" value="Zinc/RING finger domain, C3HC4 (zinc finger)"/>
    <property type="match status" value="1"/>
</dbReference>
<dbReference type="Gene3D" id="1.20.58.1360">
    <property type="match status" value="1"/>
</dbReference>
<dbReference type="InterPro" id="IPR001965">
    <property type="entry name" value="Znf_PHD"/>
</dbReference>
<evidence type="ECO:0000256" key="8">
    <source>
        <dbReference type="PROSITE-ProRule" id="PRU00509"/>
    </source>
</evidence>
<dbReference type="PROSITE" id="PS51184">
    <property type="entry name" value="JMJC"/>
    <property type="match status" value="1"/>
</dbReference>
<dbReference type="Pfam" id="PF16866">
    <property type="entry name" value="PHD_4"/>
    <property type="match status" value="1"/>
</dbReference>
<dbReference type="SMART" id="SM00249">
    <property type="entry name" value="PHD"/>
    <property type="match status" value="1"/>
</dbReference>
<dbReference type="EMBL" id="CAJPVJ010009830">
    <property type="protein sequence ID" value="CAG2172841.1"/>
    <property type="molecule type" value="Genomic_DNA"/>
</dbReference>
<evidence type="ECO:0000259" key="11">
    <source>
        <dbReference type="PROSITE" id="PS51058"/>
    </source>
</evidence>
<feature type="domain" description="PHD-type" evidence="10">
    <location>
        <begin position="688"/>
        <end position="760"/>
    </location>
</feature>
<organism evidence="13">
    <name type="scientific">Oppiella nova</name>
    <dbReference type="NCBI Taxonomy" id="334625"/>
    <lineage>
        <taxon>Eukaryota</taxon>
        <taxon>Metazoa</taxon>
        <taxon>Ecdysozoa</taxon>
        <taxon>Arthropoda</taxon>
        <taxon>Chelicerata</taxon>
        <taxon>Arachnida</taxon>
        <taxon>Acari</taxon>
        <taxon>Acariformes</taxon>
        <taxon>Sarcoptiformes</taxon>
        <taxon>Oribatida</taxon>
        <taxon>Brachypylina</taxon>
        <taxon>Oppioidea</taxon>
        <taxon>Oppiidae</taxon>
        <taxon>Oppiella</taxon>
    </lineage>
</organism>
<dbReference type="OrthoDB" id="5876800at2759"/>
<feature type="compositionally biased region" description="Polar residues" evidence="9">
    <location>
        <begin position="852"/>
        <end position="863"/>
    </location>
</feature>
<feature type="compositionally biased region" description="Acidic residues" evidence="9">
    <location>
        <begin position="1083"/>
        <end position="1099"/>
    </location>
</feature>
<evidence type="ECO:0000259" key="12">
    <source>
        <dbReference type="PROSITE" id="PS51184"/>
    </source>
</evidence>
<dbReference type="PROSITE" id="PS01359">
    <property type="entry name" value="ZF_PHD_1"/>
    <property type="match status" value="1"/>
</dbReference>
<evidence type="ECO:0000256" key="7">
    <source>
        <dbReference type="ARBA" id="ARBA00023163"/>
    </source>
</evidence>
<dbReference type="Gene3D" id="2.60.120.650">
    <property type="entry name" value="Cupin"/>
    <property type="match status" value="1"/>
</dbReference>
<dbReference type="InterPro" id="IPR003347">
    <property type="entry name" value="JmjC_dom"/>
</dbReference>
<dbReference type="Proteomes" id="UP000728032">
    <property type="component" value="Unassembled WGS sequence"/>
</dbReference>
<evidence type="ECO:0000256" key="9">
    <source>
        <dbReference type="SAM" id="MobiDB-lite"/>
    </source>
</evidence>
<dbReference type="InterPro" id="IPR019786">
    <property type="entry name" value="Zinc_finger_PHD-type_CS"/>
</dbReference>
<name>A0A7R9QT00_9ACAR</name>
<evidence type="ECO:0000256" key="1">
    <source>
        <dbReference type="ARBA" id="ARBA00022723"/>
    </source>
</evidence>
<evidence type="ECO:0000313" key="13">
    <source>
        <dbReference type="EMBL" id="CAD7655654.1"/>
    </source>
</evidence>
<feature type="compositionally biased region" description="Low complexity" evidence="9">
    <location>
        <begin position="765"/>
        <end position="781"/>
    </location>
</feature>
<keyword evidence="3" id="KW-0862">Zinc</keyword>
<evidence type="ECO:0000256" key="6">
    <source>
        <dbReference type="ARBA" id="ARBA00023015"/>
    </source>
</evidence>
<dbReference type="SUPFAM" id="SSF51197">
    <property type="entry name" value="Clavaminate synthase-like"/>
    <property type="match status" value="1"/>
</dbReference>
<dbReference type="Pfam" id="PF12937">
    <property type="entry name" value="F-box-like"/>
    <property type="match status" value="1"/>
</dbReference>
<reference evidence="13" key="1">
    <citation type="submission" date="2020-11" db="EMBL/GenBank/DDBJ databases">
        <authorList>
            <person name="Tran Van P."/>
        </authorList>
    </citation>
    <scope>NUCLEOTIDE SEQUENCE</scope>
</reference>
<keyword evidence="7" id="KW-0804">Transcription</keyword>
<feature type="domain" description="JmjC" evidence="12">
    <location>
        <begin position="30"/>
        <end position="198"/>
    </location>
</feature>
<sequence length="1182" mass="131995">RDYTMSMKEWCEYYNNPQRDRLLNVISLEFSHTKLEQHVDSPYIVKQVDWIDWVWPKHLKQSQTEGTNIIEDMKYPKVQKYCLMSVKGCYTDFHIDFGGTSVWYHILKGRKVFWLIRPTERNIKLYEDWVLSGKQSDVFFGDQVDECARVHLEAGNTFFIPTGWIHAVYTPDDSLVFGGNFLHSFSIEKQLRVAQVEDITKVPNKFRYPFYTEVLWYVLARYVFCLTNKNHLKCNEDGVTIVRDNKDNENSDTKSPQKPSIDANVPPKESLISSHPSLPDKPKPNVYLTRFELSGLKAIIMWLEKLPPTKRSVPDLIVSEESLLSDARILIDDHIKDIESPELAVTNRPVLFWTKKSVASQLRQIKNPTLVLKQMRFKEAAMASTASTPRPESPPTRPISSNQYTISSGSTLNQDLIPSSFAGLIAQTGVNHFQSFSPITNTPMMGGIGSPLTTVPPMSPMVSYMPTTLPPPPPLISNPMINPMVNAYQTTNSTQTNYTQNTDHMNINHINNHSMNAMDNKPMNPINSESNIHNMNKSFTTTATQSQQSFANFFLNQNLKQSPPPMAVPVETQTQTARPFPAAVPPSGFHSTAIQSEPFVNKMVNSSTQSSFPTTNQKLFVSTATGTTAKSSSNDRRRRTRCKKCDSCLRADCGECHFCKDMKKFGGPGRMKQSCIARQCLAPVLPHTACCMICGRDGWEKLVEPSITDETASSLMECSQCWEIVHPFCLNEKFPQFSLTDANINEDLPNSWECPRCVKTGSKTNNKYSKSKSNSSSNTWTPVKKESVGCGDSDGPPDKKVRLSAEDSPPSTDDEDDDNRHQNPIHNNSHINHTKDEMGDDTDNSSSSSQSTQKPYSLLASSSSAHVRSCARFPLLSKGLKQMMPSVANQSSLVNKSSQFVANNNNNSNKPEVKGLAALMNCKKKGTSRDRLFKSLKSLKKSSDTTRLNSNSSGVAKKLNKSNGSSITTSSTTTQSSCSSNSNSSVSSPSCALSRSISPSGSQSMSAQNSFSSIKLEMNDSKRDINDESTDDEEVQPTVQQINGNKHPNGNSFTQVSQPIPHREIIKPKYVVRPAPLDCDISASEESEEESEESDDDSTTDANNKSNRKQRNKAIQKYLRKFRTKVSDNLSLERDVVVPVMGYLSPNDLLNSMRVCKAWNDHINNTDRNSEETAPASEPLVD</sequence>
<keyword evidence="1" id="KW-0479">Metal-binding</keyword>
<feature type="non-terminal residue" evidence="13">
    <location>
        <position position="1182"/>
    </location>
</feature>
<dbReference type="PANTHER" id="PTHR23123">
    <property type="entry name" value="PHD/F-BOX CONTAINING PROTEIN"/>
    <property type="match status" value="1"/>
</dbReference>